<dbReference type="RefSeq" id="WP_174966261.1">
    <property type="nucleotide sequence ID" value="NZ_CABPSC010000002.1"/>
</dbReference>
<evidence type="ECO:0000313" key="4">
    <source>
        <dbReference type="Proteomes" id="UP000367825"/>
    </source>
</evidence>
<dbReference type="SUPFAM" id="SSF101756">
    <property type="entry name" value="Hypothetical protein YgiW"/>
    <property type="match status" value="1"/>
</dbReference>
<dbReference type="EMBL" id="CABPSC010000002">
    <property type="protein sequence ID" value="VVD73607.1"/>
    <property type="molecule type" value="Genomic_DNA"/>
</dbReference>
<accession>A0A5E4SDA3</accession>
<dbReference type="InterPro" id="IPR036700">
    <property type="entry name" value="BOBF_sf"/>
</dbReference>
<evidence type="ECO:0000256" key="2">
    <source>
        <dbReference type="SAM" id="SignalP"/>
    </source>
</evidence>
<dbReference type="PANTHER" id="PTHR36571">
    <property type="entry name" value="PROTEIN YGIW"/>
    <property type="match status" value="1"/>
</dbReference>
<gene>
    <name evidence="3" type="ORF">PNO31109_00711</name>
</gene>
<sequence>MPGKSDPLRSFAAAALLIAGSGALVGQAQAQYTGPSAQPAAAGGTIAVPAAMPHAVTVEQALAAPDDATAVIEGFIVNKLRHEHYTFRDDAGKTIEIDLDDKYLPPGQVINDRTRVRITGEVDRHRFRPNDIEVKRIEIVR</sequence>
<dbReference type="PANTHER" id="PTHR36571:SF1">
    <property type="entry name" value="PROTEIN YGIW"/>
    <property type="match status" value="1"/>
</dbReference>
<reference evidence="3 4" key="1">
    <citation type="submission" date="2019-08" db="EMBL/GenBank/DDBJ databases">
        <authorList>
            <person name="Peeters C."/>
        </authorList>
    </citation>
    <scope>NUCLEOTIDE SEQUENCE [LARGE SCALE GENOMIC DNA]</scope>
    <source>
        <strain evidence="3 4">LMG 31109</strain>
    </source>
</reference>
<dbReference type="Gene3D" id="2.40.50.200">
    <property type="entry name" value="Bacterial OB-fold"/>
    <property type="match status" value="1"/>
</dbReference>
<protein>
    <submittedName>
        <fullName evidence="3">Stress-induced protein YgiW</fullName>
    </submittedName>
</protein>
<keyword evidence="1 2" id="KW-0732">Signal</keyword>
<feature type="signal peptide" evidence="2">
    <location>
        <begin position="1"/>
        <end position="30"/>
    </location>
</feature>
<name>A0A5E4SDA3_9BURK</name>
<evidence type="ECO:0000313" key="3">
    <source>
        <dbReference type="EMBL" id="VVD73607.1"/>
    </source>
</evidence>
<organism evidence="3 4">
    <name type="scientific">Pandoraea nosoerga</name>
    <dbReference type="NCBI Taxonomy" id="2508296"/>
    <lineage>
        <taxon>Bacteria</taxon>
        <taxon>Pseudomonadati</taxon>
        <taxon>Pseudomonadota</taxon>
        <taxon>Betaproteobacteria</taxon>
        <taxon>Burkholderiales</taxon>
        <taxon>Burkholderiaceae</taxon>
        <taxon>Pandoraea</taxon>
    </lineage>
</organism>
<dbReference type="AlphaFoldDB" id="A0A5E4SDA3"/>
<dbReference type="NCBIfam" id="NF033674">
    <property type="entry name" value="stress_OB_fold"/>
    <property type="match status" value="1"/>
</dbReference>
<dbReference type="Proteomes" id="UP000367825">
    <property type="component" value="Unassembled WGS sequence"/>
</dbReference>
<dbReference type="Pfam" id="PF04076">
    <property type="entry name" value="BOF"/>
    <property type="match status" value="1"/>
</dbReference>
<keyword evidence="4" id="KW-1185">Reference proteome</keyword>
<dbReference type="InterPro" id="IPR005220">
    <property type="entry name" value="CarO-like"/>
</dbReference>
<evidence type="ECO:0000256" key="1">
    <source>
        <dbReference type="ARBA" id="ARBA00022729"/>
    </source>
</evidence>
<proteinExistence type="predicted"/>
<feature type="chain" id="PRO_5022835658" evidence="2">
    <location>
        <begin position="31"/>
        <end position="141"/>
    </location>
</feature>